<gene>
    <name evidence="3" type="ORF">CR513_14051</name>
</gene>
<feature type="region of interest" description="Disordered" evidence="1">
    <location>
        <begin position="174"/>
        <end position="194"/>
    </location>
</feature>
<evidence type="ECO:0000259" key="2">
    <source>
        <dbReference type="Pfam" id="PF22936"/>
    </source>
</evidence>
<feature type="domain" description="Retrovirus-related Pol polyprotein from transposon TNT 1-94-like beta-barrel" evidence="2">
    <location>
        <begin position="268"/>
        <end position="343"/>
    </location>
</feature>
<evidence type="ECO:0000313" key="4">
    <source>
        <dbReference type="Proteomes" id="UP000257109"/>
    </source>
</evidence>
<dbReference type="OrthoDB" id="413361at2759"/>
<organism evidence="3 4">
    <name type="scientific">Mucuna pruriens</name>
    <name type="common">Velvet bean</name>
    <name type="synonym">Dolichos pruriens</name>
    <dbReference type="NCBI Taxonomy" id="157652"/>
    <lineage>
        <taxon>Eukaryota</taxon>
        <taxon>Viridiplantae</taxon>
        <taxon>Streptophyta</taxon>
        <taxon>Embryophyta</taxon>
        <taxon>Tracheophyta</taxon>
        <taxon>Spermatophyta</taxon>
        <taxon>Magnoliopsida</taxon>
        <taxon>eudicotyledons</taxon>
        <taxon>Gunneridae</taxon>
        <taxon>Pentapetalae</taxon>
        <taxon>rosids</taxon>
        <taxon>fabids</taxon>
        <taxon>Fabales</taxon>
        <taxon>Fabaceae</taxon>
        <taxon>Papilionoideae</taxon>
        <taxon>50 kb inversion clade</taxon>
        <taxon>NPAAA clade</taxon>
        <taxon>indigoferoid/millettioid clade</taxon>
        <taxon>Phaseoleae</taxon>
        <taxon>Mucuna</taxon>
    </lineage>
</organism>
<feature type="non-terminal residue" evidence="3">
    <location>
        <position position="1"/>
    </location>
</feature>
<dbReference type="PANTHER" id="PTHR47592:SF31">
    <property type="entry name" value="ZINC FINGER, CCHC-TYPE-RELATED"/>
    <property type="match status" value="1"/>
</dbReference>
<accession>A0A371HI68</accession>
<dbReference type="EMBL" id="QJKJ01002523">
    <property type="protein sequence ID" value="RDY02493.1"/>
    <property type="molecule type" value="Genomic_DNA"/>
</dbReference>
<sequence>MEGNTNRMMSLNDTNYHSWKGKMKDLLFRRKCIFLSLLFRSQNLCLMKNETLSTNKYVVLFEILWMIIEIHVSTLWEKIESLYASMCGNKKLFLLNSIVSLNFKEDTSLSNHMNEFQEILDQMSRMGLKFEDEILRLLLLNSLPEFWETFKVFIKNSTPNGVVSLQTAKDSVFNEETRRKTQGSSSRYEKKGRENSRSKFKFRYKNVEYHYCHKIRHIQKHCFLSKKENKGKMGKLKEKDHDNDDDRVTTTTTDDDLSVNLVFDESIGATLHVTPRNEFFTSYTLGDFRVLKIGNDDVTKVIGVDDVCLQTNMGVQLWIRGVKHAPDVHFNLIYVHMLNDGGYDNHFGYRKWKLTKDNLVVARREKISKLYGRKVVVAKNSVNAIDMEASLCH</sequence>
<comment type="caution">
    <text evidence="3">The sequence shown here is derived from an EMBL/GenBank/DDBJ whole genome shotgun (WGS) entry which is preliminary data.</text>
</comment>
<dbReference type="Proteomes" id="UP000257109">
    <property type="component" value="Unassembled WGS sequence"/>
</dbReference>
<protein>
    <recommendedName>
        <fullName evidence="2">Retrovirus-related Pol polyprotein from transposon TNT 1-94-like beta-barrel domain-containing protein</fullName>
    </recommendedName>
</protein>
<dbReference type="PANTHER" id="PTHR47592">
    <property type="entry name" value="PBF68 PROTEIN"/>
    <property type="match status" value="1"/>
</dbReference>
<dbReference type="Pfam" id="PF14223">
    <property type="entry name" value="Retrotran_gag_2"/>
    <property type="match status" value="1"/>
</dbReference>
<dbReference type="AlphaFoldDB" id="A0A371HI68"/>
<evidence type="ECO:0000313" key="3">
    <source>
        <dbReference type="EMBL" id="RDY02493.1"/>
    </source>
</evidence>
<name>A0A371HI68_MUCPR</name>
<keyword evidence="4" id="KW-1185">Reference proteome</keyword>
<dbReference type="Pfam" id="PF22936">
    <property type="entry name" value="Pol_BBD"/>
    <property type="match status" value="1"/>
</dbReference>
<proteinExistence type="predicted"/>
<dbReference type="InterPro" id="IPR054722">
    <property type="entry name" value="PolX-like_BBD"/>
</dbReference>
<reference evidence="3" key="1">
    <citation type="submission" date="2018-05" db="EMBL/GenBank/DDBJ databases">
        <title>Draft genome of Mucuna pruriens seed.</title>
        <authorList>
            <person name="Nnadi N.E."/>
            <person name="Vos R."/>
            <person name="Hasami M.H."/>
            <person name="Devisetty U.K."/>
            <person name="Aguiy J.C."/>
        </authorList>
    </citation>
    <scope>NUCLEOTIDE SEQUENCE [LARGE SCALE GENOMIC DNA]</scope>
    <source>
        <strain evidence="3">JCA_2017</strain>
    </source>
</reference>
<evidence type="ECO:0000256" key="1">
    <source>
        <dbReference type="SAM" id="MobiDB-lite"/>
    </source>
</evidence>